<dbReference type="PROSITE" id="PS51256">
    <property type="entry name" value="GS"/>
    <property type="match status" value="1"/>
</dbReference>
<dbReference type="SMART" id="SM00467">
    <property type="entry name" value="GS"/>
    <property type="match status" value="1"/>
</dbReference>
<keyword evidence="8 14" id="KW-0547">Nucleotide-binding</keyword>
<evidence type="ECO:0000256" key="15">
    <source>
        <dbReference type="SAM" id="MobiDB-lite"/>
    </source>
</evidence>
<evidence type="ECO:0000313" key="20">
    <source>
        <dbReference type="Proteomes" id="UP000281553"/>
    </source>
</evidence>
<dbReference type="InterPro" id="IPR000333">
    <property type="entry name" value="TGFB_receptor"/>
</dbReference>
<evidence type="ECO:0000256" key="12">
    <source>
        <dbReference type="ARBA" id="ARBA00023136"/>
    </source>
</evidence>
<comment type="similarity">
    <text evidence="2">Belongs to the protein kinase superfamily. TKL Ser/Thr protein kinase family. TGFB receptor subfamily.</text>
</comment>
<dbReference type="GO" id="GO:0070724">
    <property type="term" value="C:BMP receptor complex"/>
    <property type="evidence" value="ECO:0007669"/>
    <property type="project" value="TreeGrafter"/>
</dbReference>
<keyword evidence="6 16" id="KW-0812">Transmembrane</keyword>
<accession>A0A3P7L8G5</accession>
<feature type="binding site" evidence="14">
    <location>
        <position position="277"/>
    </location>
    <ligand>
        <name>ATP</name>
        <dbReference type="ChEBI" id="CHEBI:30616"/>
    </ligand>
</feature>
<dbReference type="Pfam" id="PF08515">
    <property type="entry name" value="TGF_beta_GS"/>
    <property type="match status" value="1"/>
</dbReference>
<gene>
    <name evidence="19" type="ORF">DILT_LOCUS5581</name>
</gene>
<feature type="domain" description="GS" evidence="18">
    <location>
        <begin position="208"/>
        <end position="249"/>
    </location>
</feature>
<evidence type="ECO:0000256" key="11">
    <source>
        <dbReference type="ARBA" id="ARBA00022989"/>
    </source>
</evidence>
<evidence type="ECO:0000259" key="18">
    <source>
        <dbReference type="PROSITE" id="PS51256"/>
    </source>
</evidence>
<keyword evidence="11 16" id="KW-1133">Transmembrane helix</keyword>
<evidence type="ECO:0000256" key="16">
    <source>
        <dbReference type="SAM" id="Phobius"/>
    </source>
</evidence>
<evidence type="ECO:0000256" key="13">
    <source>
        <dbReference type="ARBA" id="ARBA00023170"/>
    </source>
</evidence>
<evidence type="ECO:0000256" key="7">
    <source>
        <dbReference type="ARBA" id="ARBA00022729"/>
    </source>
</evidence>
<protein>
    <recommendedName>
        <fullName evidence="3">receptor protein serine/threonine kinase</fullName>
        <ecNumber evidence="3">2.7.11.30</ecNumber>
    </recommendedName>
</protein>
<evidence type="ECO:0000256" key="3">
    <source>
        <dbReference type="ARBA" id="ARBA00012401"/>
    </source>
</evidence>
<feature type="region of interest" description="Disordered" evidence="15">
    <location>
        <begin position="20"/>
        <end position="45"/>
    </location>
</feature>
<evidence type="ECO:0000256" key="10">
    <source>
        <dbReference type="ARBA" id="ARBA00022840"/>
    </source>
</evidence>
<evidence type="ECO:0000256" key="6">
    <source>
        <dbReference type="ARBA" id="ARBA00022692"/>
    </source>
</evidence>
<dbReference type="SUPFAM" id="SSF56112">
    <property type="entry name" value="Protein kinase-like (PK-like)"/>
    <property type="match status" value="1"/>
</dbReference>
<keyword evidence="9" id="KW-0418">Kinase</keyword>
<dbReference type="InterPro" id="IPR003605">
    <property type="entry name" value="GS_dom"/>
</dbReference>
<evidence type="ECO:0000259" key="17">
    <source>
        <dbReference type="PROSITE" id="PS50011"/>
    </source>
</evidence>
<keyword evidence="4" id="KW-0723">Serine/threonine-protein kinase</keyword>
<proteinExistence type="inferred from homology"/>
<dbReference type="InterPro" id="IPR000719">
    <property type="entry name" value="Prot_kinase_dom"/>
</dbReference>
<dbReference type="PANTHER" id="PTHR23255">
    <property type="entry name" value="TRANSFORMING GROWTH FACTOR-BETA RECEPTOR TYPE I AND II"/>
    <property type="match status" value="1"/>
</dbReference>
<evidence type="ECO:0000313" key="19">
    <source>
        <dbReference type="EMBL" id="VDN09750.1"/>
    </source>
</evidence>
<keyword evidence="7" id="KW-0732">Signal</keyword>
<dbReference type="Proteomes" id="UP000281553">
    <property type="component" value="Unassembled WGS sequence"/>
</dbReference>
<keyword evidence="13" id="KW-0675">Receptor</keyword>
<dbReference type="InterPro" id="IPR011009">
    <property type="entry name" value="Kinase-like_dom_sf"/>
</dbReference>
<keyword evidence="10 14" id="KW-0067">ATP-binding</keyword>
<dbReference type="PANTHER" id="PTHR23255:SF72">
    <property type="entry name" value="RECEPTOR PROTEIN SERINE_THREONINE KINASE"/>
    <property type="match status" value="1"/>
</dbReference>
<name>A0A3P7L8G5_DIBLA</name>
<dbReference type="OrthoDB" id="69842at2759"/>
<evidence type="ECO:0000256" key="14">
    <source>
        <dbReference type="PROSITE-ProRule" id="PRU10141"/>
    </source>
</evidence>
<evidence type="ECO:0000256" key="2">
    <source>
        <dbReference type="ARBA" id="ARBA00009605"/>
    </source>
</evidence>
<dbReference type="PROSITE" id="PS50011">
    <property type="entry name" value="PROTEIN_KINASE_DOM"/>
    <property type="match status" value="1"/>
</dbReference>
<dbReference type="GO" id="GO:0071363">
    <property type="term" value="P:cellular response to growth factor stimulus"/>
    <property type="evidence" value="ECO:0007669"/>
    <property type="project" value="TreeGrafter"/>
</dbReference>
<dbReference type="InterPro" id="IPR017441">
    <property type="entry name" value="Protein_kinase_ATP_BS"/>
</dbReference>
<dbReference type="EMBL" id="UYRU01047702">
    <property type="protein sequence ID" value="VDN09750.1"/>
    <property type="molecule type" value="Genomic_DNA"/>
</dbReference>
<evidence type="ECO:0000256" key="4">
    <source>
        <dbReference type="ARBA" id="ARBA00022527"/>
    </source>
</evidence>
<dbReference type="GO" id="GO:0005524">
    <property type="term" value="F:ATP binding"/>
    <property type="evidence" value="ECO:0007669"/>
    <property type="project" value="UniProtKB-UniRule"/>
</dbReference>
<reference evidence="19 20" key="1">
    <citation type="submission" date="2018-11" db="EMBL/GenBank/DDBJ databases">
        <authorList>
            <consortium name="Pathogen Informatics"/>
        </authorList>
    </citation>
    <scope>NUCLEOTIDE SEQUENCE [LARGE SCALE GENOMIC DNA]</scope>
</reference>
<evidence type="ECO:0000256" key="5">
    <source>
        <dbReference type="ARBA" id="ARBA00022679"/>
    </source>
</evidence>
<evidence type="ECO:0000256" key="1">
    <source>
        <dbReference type="ARBA" id="ARBA00004479"/>
    </source>
</evidence>
<dbReference type="PROSITE" id="PS00107">
    <property type="entry name" value="PROTEIN_KINASE_ATP"/>
    <property type="match status" value="1"/>
</dbReference>
<comment type="subcellular location">
    <subcellularLocation>
        <location evidence="1">Membrane</location>
        <topology evidence="1">Single-pass type I membrane protein</topology>
    </subcellularLocation>
</comment>
<evidence type="ECO:0000256" key="8">
    <source>
        <dbReference type="ARBA" id="ARBA00022741"/>
    </source>
</evidence>
<keyword evidence="5" id="KW-0808">Transferase</keyword>
<dbReference type="EC" id="2.7.11.30" evidence="3"/>
<keyword evidence="20" id="KW-1185">Reference proteome</keyword>
<feature type="transmembrane region" description="Helical" evidence="16">
    <location>
        <begin position="55"/>
        <end position="78"/>
    </location>
</feature>
<organism evidence="19 20">
    <name type="scientific">Dibothriocephalus latus</name>
    <name type="common">Fish tapeworm</name>
    <name type="synonym">Diphyllobothrium latum</name>
    <dbReference type="NCBI Taxonomy" id="60516"/>
    <lineage>
        <taxon>Eukaryota</taxon>
        <taxon>Metazoa</taxon>
        <taxon>Spiralia</taxon>
        <taxon>Lophotrochozoa</taxon>
        <taxon>Platyhelminthes</taxon>
        <taxon>Cestoda</taxon>
        <taxon>Eucestoda</taxon>
        <taxon>Diphyllobothriidea</taxon>
        <taxon>Diphyllobothriidae</taxon>
        <taxon>Dibothriocephalus</taxon>
    </lineage>
</organism>
<feature type="domain" description="Protein kinase" evidence="17">
    <location>
        <begin position="250"/>
        <end position="316"/>
    </location>
</feature>
<sequence length="316" mass="34948">MKDPAHKTFSSSVQLTTARYNNPDMMLSSPSPFPPRTSRLPKQEMRTSPDFPNSIFFLACGFVPLLLLTIALLVFLLCRRSQETKENSALSSFQVSSASSSIHTPLTPPEHPNQQSHWNFTTGLATQQPFAKLNSQAADRHKRSNHPSGILAPVLANALQRRLTQVCRPFSKSSKTGRKLPRNEYVQAHAVCANFSSPSDPTGLSVHPAVNHPKEDLTKAPVQRGQVHCSSSGSGSGLPFLVQATVSRQIALQECIGKGRFGEVWRGIYRGENVAVKIFSSRDEASWARETQIYSTVLLRHENILGYYASDITSRY</sequence>
<dbReference type="GO" id="GO:0004675">
    <property type="term" value="F:transmembrane receptor protein serine/threonine kinase activity"/>
    <property type="evidence" value="ECO:0007669"/>
    <property type="project" value="UniProtKB-EC"/>
</dbReference>
<keyword evidence="12 16" id="KW-0472">Membrane</keyword>
<dbReference type="AlphaFoldDB" id="A0A3P7L8G5"/>
<dbReference type="Gene3D" id="3.30.200.20">
    <property type="entry name" value="Phosphorylase Kinase, domain 1"/>
    <property type="match status" value="1"/>
</dbReference>
<evidence type="ECO:0000256" key="9">
    <source>
        <dbReference type="ARBA" id="ARBA00022777"/>
    </source>
</evidence>